<dbReference type="GO" id="GO:0006164">
    <property type="term" value="P:purine nucleotide biosynthetic process"/>
    <property type="evidence" value="ECO:0007669"/>
    <property type="project" value="UniProtKB-KW"/>
</dbReference>
<evidence type="ECO:0000313" key="12">
    <source>
        <dbReference type="Proteomes" id="UP000231343"/>
    </source>
</evidence>
<evidence type="ECO:0000313" key="11">
    <source>
        <dbReference type="EMBL" id="PIS29850.1"/>
    </source>
</evidence>
<organism evidence="11 12">
    <name type="scientific">Candidatus Saganbacteria bacterium CG08_land_8_20_14_0_20_45_16</name>
    <dbReference type="NCBI Taxonomy" id="2014293"/>
    <lineage>
        <taxon>Bacteria</taxon>
        <taxon>Bacillati</taxon>
        <taxon>Saganbacteria</taxon>
    </lineage>
</organism>
<evidence type="ECO:0000256" key="9">
    <source>
        <dbReference type="ARBA" id="ARBA00042864"/>
    </source>
</evidence>
<dbReference type="GO" id="GO:0009113">
    <property type="term" value="P:purine nucleobase biosynthetic process"/>
    <property type="evidence" value="ECO:0007669"/>
    <property type="project" value="InterPro"/>
</dbReference>
<dbReference type="PANTHER" id="PTHR43472">
    <property type="entry name" value="PHOSPHORIBOSYLAMINE--GLYCINE LIGASE"/>
    <property type="match status" value="1"/>
</dbReference>
<keyword evidence="4" id="KW-0547">Nucleotide-binding</keyword>
<comment type="similarity">
    <text evidence="7">Belongs to the GARS family.</text>
</comment>
<evidence type="ECO:0000256" key="5">
    <source>
        <dbReference type="ARBA" id="ARBA00022755"/>
    </source>
</evidence>
<dbReference type="InterPro" id="IPR020561">
    <property type="entry name" value="PRibGlycinamid_synth_ATP-grasp"/>
</dbReference>
<keyword evidence="3 11" id="KW-0436">Ligase</keyword>
<name>A0A2H0XYJ5_UNCSA</name>
<evidence type="ECO:0000256" key="7">
    <source>
        <dbReference type="ARBA" id="ARBA00038345"/>
    </source>
</evidence>
<dbReference type="AlphaFoldDB" id="A0A2H0XYJ5"/>
<evidence type="ECO:0000256" key="2">
    <source>
        <dbReference type="ARBA" id="ARBA00001946"/>
    </source>
</evidence>
<keyword evidence="6" id="KW-0067">ATP-binding</keyword>
<dbReference type="EMBL" id="PEYM01000070">
    <property type="protein sequence ID" value="PIS29850.1"/>
    <property type="molecule type" value="Genomic_DNA"/>
</dbReference>
<evidence type="ECO:0000259" key="10">
    <source>
        <dbReference type="SMART" id="SM01210"/>
    </source>
</evidence>
<dbReference type="SUPFAM" id="SSF51246">
    <property type="entry name" value="Rudiment single hybrid motif"/>
    <property type="match status" value="1"/>
</dbReference>
<feature type="non-terminal residue" evidence="11">
    <location>
        <position position="1"/>
    </location>
</feature>
<dbReference type="SMART" id="SM01210">
    <property type="entry name" value="GARS_C"/>
    <property type="match status" value="1"/>
</dbReference>
<dbReference type="InterPro" id="IPR037123">
    <property type="entry name" value="PRibGlycinamide_synth_C_sf"/>
</dbReference>
<comment type="caution">
    <text evidence="11">The sequence shown here is derived from an EMBL/GenBank/DDBJ whole genome shotgun (WGS) entry which is preliminary data.</text>
</comment>
<comment type="cofactor">
    <cofactor evidence="2">
        <name>Mg(2+)</name>
        <dbReference type="ChEBI" id="CHEBI:18420"/>
    </cofactor>
</comment>
<dbReference type="PROSITE" id="PS00184">
    <property type="entry name" value="GARS"/>
    <property type="match status" value="1"/>
</dbReference>
<feature type="non-terminal residue" evidence="11">
    <location>
        <position position="137"/>
    </location>
</feature>
<proteinExistence type="inferred from homology"/>
<dbReference type="InterPro" id="IPR011054">
    <property type="entry name" value="Rudment_hybrid_motif"/>
</dbReference>
<dbReference type="InterPro" id="IPR020560">
    <property type="entry name" value="PRibGlycinamide_synth_C-dom"/>
</dbReference>
<dbReference type="Gene3D" id="3.30.470.20">
    <property type="entry name" value="ATP-grasp fold, B domain"/>
    <property type="match status" value="1"/>
</dbReference>
<dbReference type="InterPro" id="IPR000115">
    <property type="entry name" value="PRibGlycinamide_synth"/>
</dbReference>
<gene>
    <name evidence="11" type="ORF">COT42_04190</name>
</gene>
<evidence type="ECO:0000256" key="1">
    <source>
        <dbReference type="ARBA" id="ARBA00001936"/>
    </source>
</evidence>
<keyword evidence="5" id="KW-0658">Purine biosynthesis</keyword>
<dbReference type="GO" id="GO:0004637">
    <property type="term" value="F:phosphoribosylamine-glycine ligase activity"/>
    <property type="evidence" value="ECO:0007669"/>
    <property type="project" value="InterPro"/>
</dbReference>
<dbReference type="PANTHER" id="PTHR43472:SF1">
    <property type="entry name" value="PHOSPHORIBOSYLAMINE--GLYCINE LIGASE, CHLOROPLASTIC"/>
    <property type="match status" value="1"/>
</dbReference>
<feature type="domain" description="Phosphoribosylglycinamide synthetase C-domain" evidence="10">
    <location>
        <begin position="87"/>
        <end position="137"/>
    </location>
</feature>
<dbReference type="SUPFAM" id="SSF56059">
    <property type="entry name" value="Glutathione synthetase ATP-binding domain-like"/>
    <property type="match status" value="1"/>
</dbReference>
<sequence length="137" mass="14628">GLELIKKEVLQRFVDGIKKEQIPFCGVLFAGLIFTPGGPKVLEFNCRFGDPETQSIMPLVAGDLLQMLKACADKDLSGRKLEISRKTCVSVVLASGGYPENPEKGKEITGLYKVPAGALVFHAGTVKKDDGYVTGGG</sequence>
<comment type="cofactor">
    <cofactor evidence="1">
        <name>Mn(2+)</name>
        <dbReference type="ChEBI" id="CHEBI:29035"/>
    </cofactor>
</comment>
<evidence type="ECO:0000256" key="8">
    <source>
        <dbReference type="ARBA" id="ARBA00042242"/>
    </source>
</evidence>
<dbReference type="Pfam" id="PF02843">
    <property type="entry name" value="GARS_C"/>
    <property type="match status" value="1"/>
</dbReference>
<dbReference type="Proteomes" id="UP000231343">
    <property type="component" value="Unassembled WGS sequence"/>
</dbReference>
<protein>
    <recommendedName>
        <fullName evidence="8">Glycinamide ribonucleotide synthetase</fullName>
    </recommendedName>
    <alternativeName>
        <fullName evidence="9">Phosphoribosylglycinamide synthetase</fullName>
    </alternativeName>
</protein>
<reference evidence="11 12" key="1">
    <citation type="submission" date="2017-09" db="EMBL/GenBank/DDBJ databases">
        <title>Depth-based differentiation of microbial function through sediment-hosted aquifers and enrichment of novel symbionts in the deep terrestrial subsurface.</title>
        <authorList>
            <person name="Probst A.J."/>
            <person name="Ladd B."/>
            <person name="Jarett J.K."/>
            <person name="Geller-Mcgrath D.E."/>
            <person name="Sieber C.M."/>
            <person name="Emerson J.B."/>
            <person name="Anantharaman K."/>
            <person name="Thomas B.C."/>
            <person name="Malmstrom R."/>
            <person name="Stieglmeier M."/>
            <person name="Klingl A."/>
            <person name="Woyke T."/>
            <person name="Ryan C.M."/>
            <person name="Banfield J.F."/>
        </authorList>
    </citation>
    <scope>NUCLEOTIDE SEQUENCE [LARGE SCALE GENOMIC DNA]</scope>
    <source>
        <strain evidence="11">CG08_land_8_20_14_0_20_45_16</strain>
    </source>
</reference>
<dbReference type="Gene3D" id="3.90.600.10">
    <property type="entry name" value="Phosphoribosylglycinamide synthetase, C-terminal domain"/>
    <property type="match status" value="1"/>
</dbReference>
<evidence type="ECO:0000256" key="3">
    <source>
        <dbReference type="ARBA" id="ARBA00022598"/>
    </source>
</evidence>
<dbReference type="Pfam" id="PF01071">
    <property type="entry name" value="GARS_A"/>
    <property type="match status" value="1"/>
</dbReference>
<dbReference type="GO" id="GO:0005524">
    <property type="term" value="F:ATP binding"/>
    <property type="evidence" value="ECO:0007669"/>
    <property type="project" value="UniProtKB-KW"/>
</dbReference>
<evidence type="ECO:0000256" key="6">
    <source>
        <dbReference type="ARBA" id="ARBA00022840"/>
    </source>
</evidence>
<dbReference type="InterPro" id="IPR020559">
    <property type="entry name" value="PRibGlycinamide_synth_CS"/>
</dbReference>
<accession>A0A2H0XYJ5</accession>
<evidence type="ECO:0000256" key="4">
    <source>
        <dbReference type="ARBA" id="ARBA00022741"/>
    </source>
</evidence>